<reference evidence="1" key="1">
    <citation type="submission" date="2013-07" db="EMBL/GenBank/DDBJ databases">
        <title>The genome of an arbuscular mycorrhizal fungus provides insights into the evolution of the oldest plant symbiosis.</title>
        <authorList>
            <consortium name="DOE Joint Genome Institute"/>
            <person name="Tisserant E."/>
            <person name="Malbreil M."/>
            <person name="Kuo A."/>
            <person name="Kohler A."/>
            <person name="Symeonidi A."/>
            <person name="Balestrini R."/>
            <person name="Charron P."/>
            <person name="Duensing N."/>
            <person name="Frei-dit-Frey N."/>
            <person name="Gianinazzi-Pearson V."/>
            <person name="Gilbert B."/>
            <person name="Handa Y."/>
            <person name="Hijri M."/>
            <person name="Kaul R."/>
            <person name="Kawaguchi M."/>
            <person name="Krajinski F."/>
            <person name="Lammers P."/>
            <person name="Lapierre D."/>
            <person name="Masclaux F.G."/>
            <person name="Murat C."/>
            <person name="Morin E."/>
            <person name="Ndikumana S."/>
            <person name="Pagni M."/>
            <person name="Petitpierre D."/>
            <person name="Requena N."/>
            <person name="Rosikiewicz P."/>
            <person name="Riley R."/>
            <person name="Saito K."/>
            <person name="San Clemente H."/>
            <person name="Shapiro H."/>
            <person name="van Tuinen D."/>
            <person name="Becard G."/>
            <person name="Bonfante P."/>
            <person name="Paszkowski U."/>
            <person name="Shachar-Hill Y."/>
            <person name="Young J.P."/>
            <person name="Sanders I.R."/>
            <person name="Henrissat B."/>
            <person name="Rensing S.A."/>
            <person name="Grigoriev I.V."/>
            <person name="Corradi N."/>
            <person name="Roux C."/>
            <person name="Martin F."/>
        </authorList>
    </citation>
    <scope>NUCLEOTIDE SEQUENCE</scope>
    <source>
        <strain evidence="1">DAOM 197198</strain>
    </source>
</reference>
<dbReference type="EMBL" id="KI297990">
    <property type="protein sequence ID" value="ERZ99406.1"/>
    <property type="molecule type" value="Genomic_DNA"/>
</dbReference>
<name>U9SWB5_RHIID</name>
<dbReference type="HOGENOM" id="CLU_2147194_0_0_1"/>
<sequence length="112" mass="12832">MYPLVTSISFAGYTLQNTKNFFEIHKIVCFSIKSGNLLARSTGGNSGGVPVLGNLWHQNVIVQDVYIAYVMHQLRKNLLLLMSVLGHTKVVRKDIIYKKCFDIFHRYIFNHS</sequence>
<proteinExistence type="predicted"/>
<protein>
    <submittedName>
        <fullName evidence="1">Uncharacterized protein</fullName>
    </submittedName>
</protein>
<gene>
    <name evidence="1" type="ORF">GLOINDRAFT_87988</name>
</gene>
<accession>U9SWB5</accession>
<evidence type="ECO:0000313" key="1">
    <source>
        <dbReference type="EMBL" id="ERZ99406.1"/>
    </source>
</evidence>
<organism evidence="1">
    <name type="scientific">Rhizophagus irregularis (strain DAOM 181602 / DAOM 197198 / MUCL 43194)</name>
    <name type="common">Arbuscular mycorrhizal fungus</name>
    <name type="synonym">Glomus intraradices</name>
    <dbReference type="NCBI Taxonomy" id="747089"/>
    <lineage>
        <taxon>Eukaryota</taxon>
        <taxon>Fungi</taxon>
        <taxon>Fungi incertae sedis</taxon>
        <taxon>Mucoromycota</taxon>
        <taxon>Glomeromycotina</taxon>
        <taxon>Glomeromycetes</taxon>
        <taxon>Glomerales</taxon>
        <taxon>Glomeraceae</taxon>
        <taxon>Rhizophagus</taxon>
    </lineage>
</organism>
<dbReference type="AlphaFoldDB" id="U9SWB5"/>